<dbReference type="SUPFAM" id="SSF54236">
    <property type="entry name" value="Ubiquitin-like"/>
    <property type="match status" value="1"/>
</dbReference>
<accession>A0AAD5SJV7</accession>
<dbReference type="InterPro" id="IPR029071">
    <property type="entry name" value="Ubiquitin-like_domsf"/>
</dbReference>
<feature type="domain" description="Rad60/SUMO-like" evidence="2">
    <location>
        <begin position="399"/>
        <end position="471"/>
    </location>
</feature>
<proteinExistence type="predicted"/>
<evidence type="ECO:0000313" key="3">
    <source>
        <dbReference type="EMBL" id="KAJ3055987.1"/>
    </source>
</evidence>
<name>A0AAD5SJV7_9FUNG</name>
<protein>
    <recommendedName>
        <fullName evidence="2">Rad60/SUMO-like domain-containing protein</fullName>
    </recommendedName>
</protein>
<dbReference type="Pfam" id="PF11976">
    <property type="entry name" value="Rad60-SLD"/>
    <property type="match status" value="1"/>
</dbReference>
<dbReference type="InterPro" id="IPR022617">
    <property type="entry name" value="Rad60/SUMO-like_dom"/>
</dbReference>
<dbReference type="CDD" id="cd01763">
    <property type="entry name" value="Ubl_SUMO_like"/>
    <property type="match status" value="1"/>
</dbReference>
<feature type="compositionally biased region" description="Low complexity" evidence="1">
    <location>
        <begin position="132"/>
        <end position="148"/>
    </location>
</feature>
<evidence type="ECO:0000256" key="1">
    <source>
        <dbReference type="SAM" id="MobiDB-lite"/>
    </source>
</evidence>
<comment type="caution">
    <text evidence="3">The sequence shown here is derived from an EMBL/GenBank/DDBJ whole genome shotgun (WGS) entry which is preliminary data.</text>
</comment>
<dbReference type="EMBL" id="JADGJD010000050">
    <property type="protein sequence ID" value="KAJ3055987.1"/>
    <property type="molecule type" value="Genomic_DNA"/>
</dbReference>
<feature type="region of interest" description="Disordered" evidence="1">
    <location>
        <begin position="238"/>
        <end position="259"/>
    </location>
</feature>
<feature type="region of interest" description="Disordered" evidence="1">
    <location>
        <begin position="1"/>
        <end position="207"/>
    </location>
</feature>
<sequence length="471" mass="51532">MAPQKSTAALEVEFTSDPDDDLPSLRNRNPKKRVSAIQAAAEAITSLPETEPTLISDPTEEEPPRARPANSDDEEERRAKRPRLTKPPSRVRSELSNPTFDEDALFNLGGAPPKPAAPKRRVSRLPREKSSLSDTSTSSSPKVTSPGSRASKQASFSGALETPPEPITASSDDDLEIISTTLKPSSPRERSKSLTPPPSLPRLAFNRETTALRRELTARGDSFRVEGLDDDETITLLQSPPDVASSSSSSSSTPPFAQSQSQTVIVKVCYKTWPPPANPDNVRAPSAMKMTETDPFSKLIRHVALAFLRTAESDVVLTYNGTKLFSFSTPRSVRMSTGKGVKNEIECYRQADYEAYCEHQEEERRKAIQSLLKPKPAQAPELVEDVVEVVATKEAMVGIKLQEQDGRVHKVRIAKTATLAKLAAVYIEQLRTEPLPAGASVRFLLDGEVLDKVSTLGDHDIDNGDMLEVRV</sequence>
<organism evidence="3 4">
    <name type="scientific">Rhizophlyctis rosea</name>
    <dbReference type="NCBI Taxonomy" id="64517"/>
    <lineage>
        <taxon>Eukaryota</taxon>
        <taxon>Fungi</taxon>
        <taxon>Fungi incertae sedis</taxon>
        <taxon>Chytridiomycota</taxon>
        <taxon>Chytridiomycota incertae sedis</taxon>
        <taxon>Chytridiomycetes</taxon>
        <taxon>Rhizophlyctidales</taxon>
        <taxon>Rhizophlyctidaceae</taxon>
        <taxon>Rhizophlyctis</taxon>
    </lineage>
</organism>
<dbReference type="Gene3D" id="3.10.20.90">
    <property type="entry name" value="Phosphatidylinositol 3-kinase Catalytic Subunit, Chain A, domain 1"/>
    <property type="match status" value="1"/>
</dbReference>
<gene>
    <name evidence="3" type="ORF">HK097_008476</name>
</gene>
<reference evidence="3" key="1">
    <citation type="submission" date="2020-05" db="EMBL/GenBank/DDBJ databases">
        <title>Phylogenomic resolution of chytrid fungi.</title>
        <authorList>
            <person name="Stajich J.E."/>
            <person name="Amses K."/>
            <person name="Simmons R."/>
            <person name="Seto K."/>
            <person name="Myers J."/>
            <person name="Bonds A."/>
            <person name="Quandt C.A."/>
            <person name="Barry K."/>
            <person name="Liu P."/>
            <person name="Grigoriev I."/>
            <person name="Longcore J.E."/>
            <person name="James T.Y."/>
        </authorList>
    </citation>
    <scope>NUCLEOTIDE SEQUENCE</scope>
    <source>
        <strain evidence="3">JEL0318</strain>
    </source>
</reference>
<evidence type="ECO:0000259" key="2">
    <source>
        <dbReference type="Pfam" id="PF11976"/>
    </source>
</evidence>
<keyword evidence="4" id="KW-1185">Reference proteome</keyword>
<evidence type="ECO:0000313" key="4">
    <source>
        <dbReference type="Proteomes" id="UP001212841"/>
    </source>
</evidence>
<dbReference type="Proteomes" id="UP001212841">
    <property type="component" value="Unassembled WGS sequence"/>
</dbReference>
<dbReference type="AlphaFoldDB" id="A0AAD5SJV7"/>